<evidence type="ECO:0000313" key="2">
    <source>
        <dbReference type="Proteomes" id="UP000006469"/>
    </source>
</evidence>
<protein>
    <submittedName>
        <fullName evidence="1">Uncharacterized protein</fullName>
    </submittedName>
</protein>
<name>I3R5A6_HALMT</name>
<reference evidence="1 2" key="1">
    <citation type="journal article" date="2012" name="J. Bacteriol.">
        <title>Complete genome sequence of the metabolically versatile halophilic archaeon Haloferax mediterranei, a poly(3-hydroxybutyrate-co-3-hydroxyvalerate) producer.</title>
        <authorList>
            <person name="Han J."/>
            <person name="Zhang F."/>
            <person name="Hou J."/>
            <person name="Liu X."/>
            <person name="Li M."/>
            <person name="Liu H."/>
            <person name="Cai L."/>
            <person name="Zhang B."/>
            <person name="Chen Y."/>
            <person name="Zhou J."/>
            <person name="Hu S."/>
            <person name="Xiang H."/>
        </authorList>
    </citation>
    <scope>NUCLEOTIDE SEQUENCE [LARGE SCALE GENOMIC DNA]</scope>
    <source>
        <strain evidence="2">ATCC 33500 / DSM 1411 / JCM 8866 / NBRC 14739 / NCIMB 2177 / R-4</strain>
    </source>
</reference>
<dbReference type="Proteomes" id="UP000006469">
    <property type="component" value="Chromosome"/>
</dbReference>
<evidence type="ECO:0000313" key="1">
    <source>
        <dbReference type="EMBL" id="AFK19416.1"/>
    </source>
</evidence>
<sequence>MLIEQQVIRDSRLNYTDYSNDLLPESVASLRSKQSEPRLLVTTTIVAFATGYTPGRTTAVDRVYNDLQTLL</sequence>
<dbReference type="KEGG" id="hme:HFX_1710"/>
<organism evidence="1 2">
    <name type="scientific">Haloferax mediterranei (strain ATCC 33500 / DSM 1411 / JCM 8866 / NBRC 14739 / NCIMB 2177 / R-4)</name>
    <name type="common">Halobacterium mediterranei</name>
    <dbReference type="NCBI Taxonomy" id="523841"/>
    <lineage>
        <taxon>Archaea</taxon>
        <taxon>Methanobacteriati</taxon>
        <taxon>Methanobacteriota</taxon>
        <taxon>Stenosarchaea group</taxon>
        <taxon>Halobacteria</taxon>
        <taxon>Halobacteriales</taxon>
        <taxon>Haloferacaceae</taxon>
        <taxon>Haloferax</taxon>
    </lineage>
</organism>
<dbReference type="EMBL" id="CP001868">
    <property type="protein sequence ID" value="AFK19416.1"/>
    <property type="molecule type" value="Genomic_DNA"/>
</dbReference>
<dbReference type="AlphaFoldDB" id="I3R5A6"/>
<proteinExistence type="predicted"/>
<accession>I3R5A6</accession>
<gene>
    <name evidence="1" type="ordered locus">HFX_1710</name>
</gene>
<dbReference type="HOGENOM" id="CLU_2730236_0_0_2"/>